<dbReference type="AlphaFoldDB" id="A0A383BMD9"/>
<gene>
    <name evidence="2" type="ORF">METZ01_LOCUS474161</name>
</gene>
<dbReference type="Gene3D" id="3.40.50.1820">
    <property type="entry name" value="alpha/beta hydrolase"/>
    <property type="match status" value="1"/>
</dbReference>
<proteinExistence type="predicted"/>
<evidence type="ECO:0000259" key="1">
    <source>
        <dbReference type="Pfam" id="PF00561"/>
    </source>
</evidence>
<dbReference type="PANTHER" id="PTHR43798">
    <property type="entry name" value="MONOACYLGLYCEROL LIPASE"/>
    <property type="match status" value="1"/>
</dbReference>
<protein>
    <recommendedName>
        <fullName evidence="1">AB hydrolase-1 domain-containing protein</fullName>
    </recommendedName>
</protein>
<sequence length="210" mass="23311">MAMSAQTWSEEIVEAAGGAVQLVKGGQGDPLLILHDETGHPGWLNYHQALAQNNTLYIPSHSGFGETERQEWIMNMRDLAGWYLEVLDDLGLDKVNLMGISLGGWLAAEMASMSPQTFKKMILVGPAGIKPPTGEIYDMFLVVAKAFITQGFHDPAGTPEFATICPDEPTLEQVELWEVAREEASRLSWRPYMHYPGLPHLLHRLKTLPT</sequence>
<name>A0A383BMD9_9ZZZZ</name>
<feature type="non-terminal residue" evidence="2">
    <location>
        <position position="210"/>
    </location>
</feature>
<dbReference type="Pfam" id="PF00561">
    <property type="entry name" value="Abhydrolase_1"/>
    <property type="match status" value="1"/>
</dbReference>
<dbReference type="InterPro" id="IPR000073">
    <property type="entry name" value="AB_hydrolase_1"/>
</dbReference>
<accession>A0A383BMD9</accession>
<dbReference type="InterPro" id="IPR050266">
    <property type="entry name" value="AB_hydrolase_sf"/>
</dbReference>
<feature type="domain" description="AB hydrolase-1" evidence="1">
    <location>
        <begin position="31"/>
        <end position="133"/>
    </location>
</feature>
<dbReference type="SUPFAM" id="SSF53474">
    <property type="entry name" value="alpha/beta-Hydrolases"/>
    <property type="match status" value="1"/>
</dbReference>
<organism evidence="2">
    <name type="scientific">marine metagenome</name>
    <dbReference type="NCBI Taxonomy" id="408172"/>
    <lineage>
        <taxon>unclassified sequences</taxon>
        <taxon>metagenomes</taxon>
        <taxon>ecological metagenomes</taxon>
    </lineage>
</organism>
<evidence type="ECO:0000313" key="2">
    <source>
        <dbReference type="EMBL" id="SVE21307.1"/>
    </source>
</evidence>
<reference evidence="2" key="1">
    <citation type="submission" date="2018-05" db="EMBL/GenBank/DDBJ databases">
        <authorList>
            <person name="Lanie J.A."/>
            <person name="Ng W.-L."/>
            <person name="Kazmierczak K.M."/>
            <person name="Andrzejewski T.M."/>
            <person name="Davidsen T.M."/>
            <person name="Wayne K.J."/>
            <person name="Tettelin H."/>
            <person name="Glass J.I."/>
            <person name="Rusch D."/>
            <person name="Podicherti R."/>
            <person name="Tsui H.-C.T."/>
            <person name="Winkler M.E."/>
        </authorList>
    </citation>
    <scope>NUCLEOTIDE SEQUENCE</scope>
</reference>
<dbReference type="InterPro" id="IPR029058">
    <property type="entry name" value="AB_hydrolase_fold"/>
</dbReference>
<dbReference type="EMBL" id="UINC01201806">
    <property type="protein sequence ID" value="SVE21307.1"/>
    <property type="molecule type" value="Genomic_DNA"/>
</dbReference>